<dbReference type="Proteomes" id="UP001187471">
    <property type="component" value="Unassembled WGS sequence"/>
</dbReference>
<dbReference type="AlphaFoldDB" id="A0AA88S3Q2"/>
<accession>A0AA88S3Q2</accession>
<dbReference type="Gene3D" id="3.40.50.1820">
    <property type="entry name" value="alpha/beta hydrolase"/>
    <property type="match status" value="1"/>
</dbReference>
<gene>
    <name evidence="1" type="ORF">RJ640_016531</name>
</gene>
<evidence type="ECO:0008006" key="3">
    <source>
        <dbReference type="Google" id="ProtNLM"/>
    </source>
</evidence>
<comment type="caution">
    <text evidence="1">The sequence shown here is derived from an EMBL/GenBank/DDBJ whole genome shotgun (WGS) entry which is preliminary data.</text>
</comment>
<dbReference type="EMBL" id="JAVXUO010000518">
    <property type="protein sequence ID" value="KAK2991496.1"/>
    <property type="molecule type" value="Genomic_DNA"/>
</dbReference>
<name>A0AA88S3Q2_9ASTE</name>
<proteinExistence type="predicted"/>
<sequence>MGRVFLVGESAGGTIAVRARAKGTADWLKPRGVGYYEILKRSGYGGTVEFVETEGESHCFHVFNPTCEKALALNRALASFINQD</sequence>
<protein>
    <recommendedName>
        <fullName evidence="3">Alpha/beta hydrolase fold-3 domain-containing protein</fullName>
    </recommendedName>
</protein>
<evidence type="ECO:0000313" key="1">
    <source>
        <dbReference type="EMBL" id="KAK2991496.1"/>
    </source>
</evidence>
<dbReference type="InterPro" id="IPR029058">
    <property type="entry name" value="AB_hydrolase_fold"/>
</dbReference>
<keyword evidence="2" id="KW-1185">Reference proteome</keyword>
<organism evidence="1 2">
    <name type="scientific">Escallonia rubra</name>
    <dbReference type="NCBI Taxonomy" id="112253"/>
    <lineage>
        <taxon>Eukaryota</taxon>
        <taxon>Viridiplantae</taxon>
        <taxon>Streptophyta</taxon>
        <taxon>Embryophyta</taxon>
        <taxon>Tracheophyta</taxon>
        <taxon>Spermatophyta</taxon>
        <taxon>Magnoliopsida</taxon>
        <taxon>eudicotyledons</taxon>
        <taxon>Gunneridae</taxon>
        <taxon>Pentapetalae</taxon>
        <taxon>asterids</taxon>
        <taxon>campanulids</taxon>
        <taxon>Escalloniales</taxon>
        <taxon>Escalloniaceae</taxon>
        <taxon>Escallonia</taxon>
    </lineage>
</organism>
<reference evidence="1" key="1">
    <citation type="submission" date="2022-12" db="EMBL/GenBank/DDBJ databases">
        <title>Draft genome assemblies for two species of Escallonia (Escalloniales).</title>
        <authorList>
            <person name="Chanderbali A."/>
            <person name="Dervinis C."/>
            <person name="Anghel I."/>
            <person name="Soltis D."/>
            <person name="Soltis P."/>
            <person name="Zapata F."/>
        </authorList>
    </citation>
    <scope>NUCLEOTIDE SEQUENCE</scope>
    <source>
        <strain evidence="1">UCBG92.1500</strain>
        <tissue evidence="1">Leaf</tissue>
    </source>
</reference>
<evidence type="ECO:0000313" key="2">
    <source>
        <dbReference type="Proteomes" id="UP001187471"/>
    </source>
</evidence>
<dbReference type="SUPFAM" id="SSF53474">
    <property type="entry name" value="alpha/beta-Hydrolases"/>
    <property type="match status" value="1"/>
</dbReference>